<name>A0A9J6P091_9CLOT</name>
<dbReference type="GO" id="GO:0006281">
    <property type="term" value="P:DNA repair"/>
    <property type="evidence" value="ECO:0007669"/>
    <property type="project" value="InterPro"/>
</dbReference>
<dbReference type="GO" id="GO:0003824">
    <property type="term" value="F:catalytic activity"/>
    <property type="evidence" value="ECO:0007669"/>
    <property type="project" value="InterPro"/>
</dbReference>
<accession>A0A9J6P091</accession>
<dbReference type="InterPro" id="IPR036388">
    <property type="entry name" value="WH-like_DNA-bd_sf"/>
</dbReference>
<dbReference type="InterPro" id="IPR014048">
    <property type="entry name" value="MethylDNA_cys_MeTrfase_DNA-bd"/>
</dbReference>
<dbReference type="PANTHER" id="PTHR42942:SF1">
    <property type="entry name" value="ALKYLTRANSFERASE-LIKE PROTEIN 1"/>
    <property type="match status" value="1"/>
</dbReference>
<dbReference type="NCBIfam" id="TIGR00589">
    <property type="entry name" value="ogt"/>
    <property type="match status" value="1"/>
</dbReference>
<dbReference type="Proteomes" id="UP001056429">
    <property type="component" value="Unassembled WGS sequence"/>
</dbReference>
<evidence type="ECO:0000259" key="2">
    <source>
        <dbReference type="Pfam" id="PF01035"/>
    </source>
</evidence>
<evidence type="ECO:0000313" key="4">
    <source>
        <dbReference type="Proteomes" id="UP001056429"/>
    </source>
</evidence>
<dbReference type="AlphaFoldDB" id="A0A9J6P091"/>
<reference evidence="3" key="1">
    <citation type="journal article" date="2021" name="mSystems">
        <title>Bacteria and Archaea Synergistically Convert Glycine Betaine to Biogenic Methane in the Formosa Cold Seep of the South China Sea.</title>
        <authorList>
            <person name="Li L."/>
            <person name="Zhang W."/>
            <person name="Zhang S."/>
            <person name="Song L."/>
            <person name="Sun Q."/>
            <person name="Zhang H."/>
            <person name="Xiang H."/>
            <person name="Dong X."/>
        </authorList>
    </citation>
    <scope>NUCLEOTIDE SEQUENCE</scope>
    <source>
        <strain evidence="3">ZWT</strain>
    </source>
</reference>
<dbReference type="Pfam" id="PF01035">
    <property type="entry name" value="DNA_binding_1"/>
    <property type="match status" value="1"/>
</dbReference>
<feature type="domain" description="Methylated-DNA-[protein]-cysteine S-methyltransferase DNA binding" evidence="2">
    <location>
        <begin position="3"/>
        <end position="83"/>
    </location>
</feature>
<evidence type="ECO:0000256" key="1">
    <source>
        <dbReference type="ARBA" id="ARBA00022763"/>
    </source>
</evidence>
<organism evidence="3 4">
    <name type="scientific">Oceanirhabdus seepicola</name>
    <dbReference type="NCBI Taxonomy" id="2828781"/>
    <lineage>
        <taxon>Bacteria</taxon>
        <taxon>Bacillati</taxon>
        <taxon>Bacillota</taxon>
        <taxon>Clostridia</taxon>
        <taxon>Eubacteriales</taxon>
        <taxon>Clostridiaceae</taxon>
        <taxon>Oceanirhabdus</taxon>
    </lineage>
</organism>
<comment type="caution">
    <text evidence="3">The sequence shown here is derived from an EMBL/GenBank/DDBJ whole genome shotgun (WGS) entry which is preliminary data.</text>
</comment>
<keyword evidence="1" id="KW-0227">DNA damage</keyword>
<dbReference type="InterPro" id="IPR036217">
    <property type="entry name" value="MethylDNA_cys_MeTrfase_DNAb"/>
</dbReference>
<dbReference type="PANTHER" id="PTHR42942">
    <property type="entry name" value="6-O-METHYLGUANINE DNA METHYLTRANSFERASE"/>
    <property type="match status" value="1"/>
</dbReference>
<sequence>MTEFTKSVIEIITGIPAGKVMTYGGIATAAGNSRGARQVSRILHSMSKTHNLPWHRIINSKGEISLTGEGLELQTKLLEEEGVQVHKGNKVDLKKYRYEVMICDDLDWI</sequence>
<dbReference type="InterPro" id="IPR052520">
    <property type="entry name" value="ATL_DNA_repair"/>
</dbReference>
<protein>
    <submittedName>
        <fullName evidence="3">MGMT family protein</fullName>
    </submittedName>
</protein>
<gene>
    <name evidence="3" type="ORF">KDK92_07230</name>
</gene>
<keyword evidence="4" id="KW-1185">Reference proteome</keyword>
<dbReference type="Gene3D" id="1.10.10.10">
    <property type="entry name" value="Winged helix-like DNA-binding domain superfamily/Winged helix DNA-binding domain"/>
    <property type="match status" value="1"/>
</dbReference>
<dbReference type="CDD" id="cd06445">
    <property type="entry name" value="ATase"/>
    <property type="match status" value="1"/>
</dbReference>
<evidence type="ECO:0000313" key="3">
    <source>
        <dbReference type="EMBL" id="MCM1989529.1"/>
    </source>
</evidence>
<dbReference type="EMBL" id="JAGSOJ010000001">
    <property type="protein sequence ID" value="MCM1989529.1"/>
    <property type="molecule type" value="Genomic_DNA"/>
</dbReference>
<dbReference type="SUPFAM" id="SSF46767">
    <property type="entry name" value="Methylated DNA-protein cysteine methyltransferase, C-terminal domain"/>
    <property type="match status" value="1"/>
</dbReference>
<proteinExistence type="predicted"/>
<reference evidence="3" key="2">
    <citation type="submission" date="2021-04" db="EMBL/GenBank/DDBJ databases">
        <authorList>
            <person name="Dong X."/>
        </authorList>
    </citation>
    <scope>NUCLEOTIDE SEQUENCE</scope>
    <source>
        <strain evidence="3">ZWT</strain>
    </source>
</reference>